<dbReference type="Pfam" id="PF00172">
    <property type="entry name" value="Zn_clus"/>
    <property type="match status" value="1"/>
</dbReference>
<dbReference type="PANTHER" id="PTHR46910">
    <property type="entry name" value="TRANSCRIPTION FACTOR PDR1"/>
    <property type="match status" value="1"/>
</dbReference>
<dbReference type="InterPro" id="IPR007219">
    <property type="entry name" value="XnlR_reg_dom"/>
</dbReference>
<dbReference type="GO" id="GO:0006351">
    <property type="term" value="P:DNA-templated transcription"/>
    <property type="evidence" value="ECO:0007669"/>
    <property type="project" value="InterPro"/>
</dbReference>
<evidence type="ECO:0000256" key="1">
    <source>
        <dbReference type="ARBA" id="ARBA00022723"/>
    </source>
</evidence>
<dbReference type="Gene3D" id="4.10.240.10">
    <property type="entry name" value="Zn(2)-C6 fungal-type DNA-binding domain"/>
    <property type="match status" value="1"/>
</dbReference>
<accession>A0AAD6Z5E5</accession>
<keyword evidence="5" id="KW-1185">Reference proteome</keyword>
<dbReference type="InterPro" id="IPR036864">
    <property type="entry name" value="Zn2-C6_fun-type_DNA-bd_sf"/>
</dbReference>
<sequence>MSATDPETVPENVPKKRRQRACDMCRRRKRRCDGGDVCDNCNKSNLICTYAEPAAISMRNTAHIQNSPPASYDNDYIEALKRRLQTVEASLRQLTHLARPQAPLFTRVIRSTAKPLLPPDPEDSEFLDVLDSFRVLSIHSAPTPDPGFRGKSSAAMLVKAAVEVKAGGLQVKSQLNRRIPPAKPFYLKPWQDHPTTPSHTLSFPADHLTVSLISLYFSNVNSFIPVLHHGLFEDMFSQQLHKNDLGFGTILLLVCALGSLYLTDPTVSNLDRIDRPLCVIFKHTVSLAVQFLHSTSDLRLAWVVAGFGLRLAQDIGFHRHKFSDPISIDEELEKRAFWQDSLLLCTATDQNLVSDKCRSPSFCDCLRCRSLKKLILANDRGMQYTVINE</sequence>
<dbReference type="EMBL" id="JARIHO010000086">
    <property type="protein sequence ID" value="KAJ7307950.1"/>
    <property type="molecule type" value="Genomic_DNA"/>
</dbReference>
<protein>
    <recommendedName>
        <fullName evidence="3">Zn(2)-C6 fungal-type domain-containing protein</fullName>
    </recommendedName>
</protein>
<dbReference type="SMART" id="SM00066">
    <property type="entry name" value="GAL4"/>
    <property type="match status" value="1"/>
</dbReference>
<dbReference type="InterPro" id="IPR001138">
    <property type="entry name" value="Zn2Cys6_DnaBD"/>
</dbReference>
<evidence type="ECO:0000313" key="5">
    <source>
        <dbReference type="Proteomes" id="UP001218218"/>
    </source>
</evidence>
<dbReference type="CDD" id="cd12148">
    <property type="entry name" value="fungal_TF_MHR"/>
    <property type="match status" value="1"/>
</dbReference>
<keyword evidence="2" id="KW-0539">Nucleus</keyword>
<dbReference type="CDD" id="cd00067">
    <property type="entry name" value="GAL4"/>
    <property type="match status" value="1"/>
</dbReference>
<gene>
    <name evidence="4" type="ORF">DFH08DRAFT_975335</name>
</gene>
<dbReference type="Proteomes" id="UP001218218">
    <property type="component" value="Unassembled WGS sequence"/>
</dbReference>
<dbReference type="PROSITE" id="PS50048">
    <property type="entry name" value="ZN2_CY6_FUNGAL_2"/>
    <property type="match status" value="1"/>
</dbReference>
<name>A0AAD6Z5E5_9AGAR</name>
<evidence type="ECO:0000256" key="2">
    <source>
        <dbReference type="ARBA" id="ARBA00023242"/>
    </source>
</evidence>
<keyword evidence="1" id="KW-0479">Metal-binding</keyword>
<dbReference type="GO" id="GO:0008270">
    <property type="term" value="F:zinc ion binding"/>
    <property type="evidence" value="ECO:0007669"/>
    <property type="project" value="InterPro"/>
</dbReference>
<proteinExistence type="predicted"/>
<dbReference type="SUPFAM" id="SSF57701">
    <property type="entry name" value="Zn2/Cys6 DNA-binding domain"/>
    <property type="match status" value="1"/>
</dbReference>
<dbReference type="AlphaFoldDB" id="A0AAD6Z5E5"/>
<dbReference type="InterPro" id="IPR050987">
    <property type="entry name" value="AtrR-like"/>
</dbReference>
<organism evidence="4 5">
    <name type="scientific">Mycena albidolilacea</name>
    <dbReference type="NCBI Taxonomy" id="1033008"/>
    <lineage>
        <taxon>Eukaryota</taxon>
        <taxon>Fungi</taxon>
        <taxon>Dikarya</taxon>
        <taxon>Basidiomycota</taxon>
        <taxon>Agaricomycotina</taxon>
        <taxon>Agaricomycetes</taxon>
        <taxon>Agaricomycetidae</taxon>
        <taxon>Agaricales</taxon>
        <taxon>Marasmiineae</taxon>
        <taxon>Mycenaceae</taxon>
        <taxon>Mycena</taxon>
    </lineage>
</organism>
<dbReference type="Pfam" id="PF04082">
    <property type="entry name" value="Fungal_trans"/>
    <property type="match status" value="1"/>
</dbReference>
<evidence type="ECO:0000313" key="4">
    <source>
        <dbReference type="EMBL" id="KAJ7307950.1"/>
    </source>
</evidence>
<comment type="caution">
    <text evidence="4">The sequence shown here is derived from an EMBL/GenBank/DDBJ whole genome shotgun (WGS) entry which is preliminary data.</text>
</comment>
<dbReference type="GO" id="GO:0000981">
    <property type="term" value="F:DNA-binding transcription factor activity, RNA polymerase II-specific"/>
    <property type="evidence" value="ECO:0007669"/>
    <property type="project" value="InterPro"/>
</dbReference>
<dbReference type="GO" id="GO:0003677">
    <property type="term" value="F:DNA binding"/>
    <property type="evidence" value="ECO:0007669"/>
    <property type="project" value="InterPro"/>
</dbReference>
<dbReference type="PANTHER" id="PTHR46910:SF38">
    <property type="entry name" value="ZN(2)-C6 FUNGAL-TYPE DOMAIN-CONTAINING PROTEIN"/>
    <property type="match status" value="1"/>
</dbReference>
<evidence type="ECO:0000259" key="3">
    <source>
        <dbReference type="PROSITE" id="PS50048"/>
    </source>
</evidence>
<reference evidence="4" key="1">
    <citation type="submission" date="2023-03" db="EMBL/GenBank/DDBJ databases">
        <title>Massive genome expansion in bonnet fungi (Mycena s.s.) driven by repeated elements and novel gene families across ecological guilds.</title>
        <authorList>
            <consortium name="Lawrence Berkeley National Laboratory"/>
            <person name="Harder C.B."/>
            <person name="Miyauchi S."/>
            <person name="Viragh M."/>
            <person name="Kuo A."/>
            <person name="Thoen E."/>
            <person name="Andreopoulos B."/>
            <person name="Lu D."/>
            <person name="Skrede I."/>
            <person name="Drula E."/>
            <person name="Henrissat B."/>
            <person name="Morin E."/>
            <person name="Kohler A."/>
            <person name="Barry K."/>
            <person name="LaButti K."/>
            <person name="Morin E."/>
            <person name="Salamov A."/>
            <person name="Lipzen A."/>
            <person name="Mereny Z."/>
            <person name="Hegedus B."/>
            <person name="Baldrian P."/>
            <person name="Stursova M."/>
            <person name="Weitz H."/>
            <person name="Taylor A."/>
            <person name="Grigoriev I.V."/>
            <person name="Nagy L.G."/>
            <person name="Martin F."/>
            <person name="Kauserud H."/>
        </authorList>
    </citation>
    <scope>NUCLEOTIDE SEQUENCE</scope>
    <source>
        <strain evidence="4">CBHHK002</strain>
    </source>
</reference>
<feature type="domain" description="Zn(2)-C6 fungal-type" evidence="3">
    <location>
        <begin position="21"/>
        <end position="50"/>
    </location>
</feature>
<dbReference type="PROSITE" id="PS00463">
    <property type="entry name" value="ZN2_CY6_FUNGAL_1"/>
    <property type="match status" value="1"/>
</dbReference>